<dbReference type="EMBL" id="LQOY01000042">
    <property type="protein sequence ID" value="ORV92932.1"/>
    <property type="molecule type" value="Genomic_DNA"/>
</dbReference>
<dbReference type="RefSeq" id="WP_085087621.1">
    <property type="nucleotide sequence ID" value="NZ_JACKSU010000115.1"/>
</dbReference>
<organism evidence="1 2">
    <name type="scientific">Mycobacterium gordonae</name>
    <dbReference type="NCBI Taxonomy" id="1778"/>
    <lineage>
        <taxon>Bacteria</taxon>
        <taxon>Bacillati</taxon>
        <taxon>Actinomycetota</taxon>
        <taxon>Actinomycetes</taxon>
        <taxon>Mycobacteriales</taxon>
        <taxon>Mycobacteriaceae</taxon>
        <taxon>Mycobacterium</taxon>
    </lineage>
</organism>
<name>A0A1X1X242_MYCGO</name>
<dbReference type="AlphaFoldDB" id="A0A1X1X242"/>
<accession>A0A1X1X242</accession>
<protein>
    <submittedName>
        <fullName evidence="1">Uncharacterized protein</fullName>
    </submittedName>
</protein>
<sequence>MALEVPESRDDLEAVVDGVAAASTLSQYLPIFEPDDDVLDAGADAAVLPVVGIVDDPAGVVALWVVCATDHSGCMIREQCGVYSFRYLLLCG</sequence>
<comment type="caution">
    <text evidence="1">The sequence shown here is derived from an EMBL/GenBank/DDBJ whole genome shotgun (WGS) entry which is preliminary data.</text>
</comment>
<gene>
    <name evidence="1" type="ORF">AWC08_18880</name>
</gene>
<keyword evidence="2" id="KW-1185">Reference proteome</keyword>
<dbReference type="Proteomes" id="UP000193928">
    <property type="component" value="Unassembled WGS sequence"/>
</dbReference>
<evidence type="ECO:0000313" key="2">
    <source>
        <dbReference type="Proteomes" id="UP000193928"/>
    </source>
</evidence>
<evidence type="ECO:0000313" key="1">
    <source>
        <dbReference type="EMBL" id="ORV92932.1"/>
    </source>
</evidence>
<proteinExistence type="predicted"/>
<reference evidence="1 2" key="1">
    <citation type="submission" date="2016-01" db="EMBL/GenBank/DDBJ databases">
        <title>The new phylogeny of the genus Mycobacterium.</title>
        <authorList>
            <person name="Tarcisio F."/>
            <person name="Conor M."/>
            <person name="Antonella G."/>
            <person name="Elisabetta G."/>
            <person name="Giulia F.S."/>
            <person name="Sara T."/>
            <person name="Anna F."/>
            <person name="Clotilde B."/>
            <person name="Roberto B."/>
            <person name="Veronica D.S."/>
            <person name="Fabio R."/>
            <person name="Monica P."/>
            <person name="Olivier J."/>
            <person name="Enrico T."/>
            <person name="Nicola S."/>
        </authorList>
    </citation>
    <scope>NUCLEOTIDE SEQUENCE [LARGE SCALE GENOMIC DNA]</scope>
    <source>
        <strain evidence="1 2">DSM 44160</strain>
    </source>
</reference>